<dbReference type="Pfam" id="PF13618">
    <property type="entry name" value="Gluconate_2-dh3"/>
    <property type="match status" value="1"/>
</dbReference>
<keyword evidence="2" id="KW-1185">Reference proteome</keyword>
<dbReference type="EMBL" id="FOTK01000048">
    <property type="protein sequence ID" value="SFM70705.1"/>
    <property type="molecule type" value="Genomic_DNA"/>
</dbReference>
<evidence type="ECO:0000313" key="2">
    <source>
        <dbReference type="Proteomes" id="UP000199048"/>
    </source>
</evidence>
<protein>
    <submittedName>
        <fullName evidence="1">Gluconate 2-dehydrogenase subunit 3</fullName>
    </submittedName>
</protein>
<name>A0A1I4T238_9HYPH</name>
<organism evidence="1 2">
    <name type="scientific">Methylobacterium pseudosasicola</name>
    <dbReference type="NCBI Taxonomy" id="582667"/>
    <lineage>
        <taxon>Bacteria</taxon>
        <taxon>Pseudomonadati</taxon>
        <taxon>Pseudomonadota</taxon>
        <taxon>Alphaproteobacteria</taxon>
        <taxon>Hyphomicrobiales</taxon>
        <taxon>Methylobacteriaceae</taxon>
        <taxon>Methylobacterium</taxon>
    </lineage>
</organism>
<proteinExistence type="predicted"/>
<dbReference type="InterPro" id="IPR027056">
    <property type="entry name" value="Gluconate_2DH_su3"/>
</dbReference>
<dbReference type="AlphaFoldDB" id="A0A1I4T238"/>
<dbReference type="OrthoDB" id="9780765at2"/>
<dbReference type="RefSeq" id="WP_092046009.1">
    <property type="nucleotide sequence ID" value="NZ_FOTK01000048.1"/>
</dbReference>
<dbReference type="Proteomes" id="UP000199048">
    <property type="component" value="Unassembled WGS sequence"/>
</dbReference>
<accession>A0A1I4T238</accession>
<reference evidence="2" key="1">
    <citation type="submission" date="2016-10" db="EMBL/GenBank/DDBJ databases">
        <authorList>
            <person name="Varghese N."/>
            <person name="Submissions S."/>
        </authorList>
    </citation>
    <scope>NUCLEOTIDE SEQUENCE [LARGE SCALE GENOMIC DNA]</scope>
    <source>
        <strain evidence="2">BL36</strain>
    </source>
</reference>
<gene>
    <name evidence="1" type="ORF">SAMN05192568_104811</name>
</gene>
<dbReference type="STRING" id="582667.SAMN05192568_104811"/>
<evidence type="ECO:0000313" key="1">
    <source>
        <dbReference type="EMBL" id="SFM70705.1"/>
    </source>
</evidence>
<sequence>MHPRRDLYPGYDVLDKRDSPSWNAKTRDVLAERLGIGPETHRFLDDADWTTLKAVCDRVVPQPADRADPIPVAALIDHKLATGEHDGYRHADLPDQGEAWRRGLAALDAEARAAYGAGFHELGVWARDELLKAAEAGTLAHPAWGDMPPAKFFSGRVLADAVKAYYAHPTAWSEIGFGGPASPRGYVRMDFDRRDPWEAAEAEPGREAEAFIENRRIGR</sequence>